<name>A0ABW5QMF9_9HYPH</name>
<proteinExistence type="predicted"/>
<dbReference type="Proteomes" id="UP001597521">
    <property type="component" value="Unassembled WGS sequence"/>
</dbReference>
<keyword evidence="2" id="KW-1185">Reference proteome</keyword>
<evidence type="ECO:0000313" key="1">
    <source>
        <dbReference type="EMBL" id="MFD2648798.1"/>
    </source>
</evidence>
<organism evidence="1 2">
    <name type="scientific">Devosia albogilva</name>
    <dbReference type="NCBI Taxonomy" id="429726"/>
    <lineage>
        <taxon>Bacteria</taxon>
        <taxon>Pseudomonadati</taxon>
        <taxon>Pseudomonadota</taxon>
        <taxon>Alphaproteobacteria</taxon>
        <taxon>Hyphomicrobiales</taxon>
        <taxon>Devosiaceae</taxon>
        <taxon>Devosia</taxon>
    </lineage>
</organism>
<dbReference type="Pfam" id="PF11154">
    <property type="entry name" value="DUF2934"/>
    <property type="match status" value="1"/>
</dbReference>
<gene>
    <name evidence="1" type="ORF">ACFSX5_13485</name>
</gene>
<dbReference type="EMBL" id="JBHUNP010000001">
    <property type="protein sequence ID" value="MFD2648798.1"/>
    <property type="molecule type" value="Genomic_DNA"/>
</dbReference>
<sequence length="65" mass="7800">MAQSSSDPWGDQDFELLVREVAYALWERDGRPEGQEKHYWFRAIDKCMQQRAEEDRLRRGIVDPM</sequence>
<protein>
    <submittedName>
        <fullName evidence="1">DUF2934 domain-containing protein</fullName>
    </submittedName>
</protein>
<evidence type="ECO:0000313" key="2">
    <source>
        <dbReference type="Proteomes" id="UP001597521"/>
    </source>
</evidence>
<dbReference type="InterPro" id="IPR021327">
    <property type="entry name" value="DUF2934"/>
</dbReference>
<comment type="caution">
    <text evidence="1">The sequence shown here is derived from an EMBL/GenBank/DDBJ whole genome shotgun (WGS) entry which is preliminary data.</text>
</comment>
<dbReference type="RefSeq" id="WP_386834105.1">
    <property type="nucleotide sequence ID" value="NZ_JBHUNP010000001.1"/>
</dbReference>
<reference evidence="2" key="1">
    <citation type="journal article" date="2019" name="Int. J. Syst. Evol. Microbiol.">
        <title>The Global Catalogue of Microorganisms (GCM) 10K type strain sequencing project: providing services to taxonomists for standard genome sequencing and annotation.</title>
        <authorList>
            <consortium name="The Broad Institute Genomics Platform"/>
            <consortium name="The Broad Institute Genome Sequencing Center for Infectious Disease"/>
            <person name="Wu L."/>
            <person name="Ma J."/>
        </authorList>
    </citation>
    <scope>NUCLEOTIDE SEQUENCE [LARGE SCALE GENOMIC DNA]</scope>
    <source>
        <strain evidence="2">CCM 7427</strain>
    </source>
</reference>
<accession>A0ABW5QMF9</accession>